<evidence type="ECO:0000256" key="1">
    <source>
        <dbReference type="SAM" id="MobiDB-lite"/>
    </source>
</evidence>
<protein>
    <submittedName>
        <fullName evidence="2">Uncharacterized protein</fullName>
    </submittedName>
</protein>
<evidence type="ECO:0000313" key="3">
    <source>
        <dbReference type="Proteomes" id="UP001292094"/>
    </source>
</evidence>
<dbReference type="Proteomes" id="UP001292094">
    <property type="component" value="Unassembled WGS sequence"/>
</dbReference>
<dbReference type="Gene3D" id="6.10.250.1010">
    <property type="match status" value="1"/>
</dbReference>
<dbReference type="EMBL" id="JAWZYT010001113">
    <property type="protein sequence ID" value="KAK4315501.1"/>
    <property type="molecule type" value="Genomic_DNA"/>
</dbReference>
<feature type="compositionally biased region" description="Low complexity" evidence="1">
    <location>
        <begin position="75"/>
        <end position="103"/>
    </location>
</feature>
<proteinExistence type="predicted"/>
<gene>
    <name evidence="2" type="ORF">Pmani_013288</name>
</gene>
<organism evidence="2 3">
    <name type="scientific">Petrolisthes manimaculis</name>
    <dbReference type="NCBI Taxonomy" id="1843537"/>
    <lineage>
        <taxon>Eukaryota</taxon>
        <taxon>Metazoa</taxon>
        <taxon>Ecdysozoa</taxon>
        <taxon>Arthropoda</taxon>
        <taxon>Crustacea</taxon>
        <taxon>Multicrustacea</taxon>
        <taxon>Malacostraca</taxon>
        <taxon>Eumalacostraca</taxon>
        <taxon>Eucarida</taxon>
        <taxon>Decapoda</taxon>
        <taxon>Pleocyemata</taxon>
        <taxon>Anomura</taxon>
        <taxon>Galatheoidea</taxon>
        <taxon>Porcellanidae</taxon>
        <taxon>Petrolisthes</taxon>
    </lineage>
</organism>
<evidence type="ECO:0000313" key="2">
    <source>
        <dbReference type="EMBL" id="KAK4315501.1"/>
    </source>
</evidence>
<comment type="caution">
    <text evidence="2">The sequence shown here is derived from an EMBL/GenBank/DDBJ whole genome shotgun (WGS) entry which is preliminary data.</text>
</comment>
<feature type="region of interest" description="Disordered" evidence="1">
    <location>
        <begin position="27"/>
        <end position="105"/>
    </location>
</feature>
<sequence length="166" mass="17550">MQLVHNYPLQNGHRLENLAGDPSLAQWSLHVDGGQGPLVEGEGSGTKGEGSGTVGEGSGTVGEESGTVGEGSGTVGEESGTVGEESGTVGEESGTVGEESGTVRGMKLGLLNTEAEPRPTSLMPRYTSHRHSSLHANEFHRIVTAHTKWRGCEEEDEEEEGRDRRR</sequence>
<reference evidence="2" key="1">
    <citation type="submission" date="2023-11" db="EMBL/GenBank/DDBJ databases">
        <title>Genome assemblies of two species of porcelain crab, Petrolisthes cinctipes and Petrolisthes manimaculis (Anomura: Porcellanidae).</title>
        <authorList>
            <person name="Angst P."/>
        </authorList>
    </citation>
    <scope>NUCLEOTIDE SEQUENCE</scope>
    <source>
        <strain evidence="2">PB745_02</strain>
        <tissue evidence="2">Gill</tissue>
    </source>
</reference>
<dbReference type="AlphaFoldDB" id="A0AAE1UCB2"/>
<feature type="region of interest" description="Disordered" evidence="1">
    <location>
        <begin position="146"/>
        <end position="166"/>
    </location>
</feature>
<name>A0AAE1UCB2_9EUCA</name>
<keyword evidence="3" id="KW-1185">Reference proteome</keyword>
<feature type="compositionally biased region" description="Gly residues" evidence="1">
    <location>
        <begin position="42"/>
        <end position="60"/>
    </location>
</feature>
<accession>A0AAE1UCB2</accession>